<dbReference type="GO" id="GO:0000381">
    <property type="term" value="P:regulation of alternative mRNA splicing, via spliceosome"/>
    <property type="evidence" value="ECO:0007669"/>
    <property type="project" value="TreeGrafter"/>
</dbReference>
<dbReference type="Proteomes" id="UP000288216">
    <property type="component" value="Unassembled WGS sequence"/>
</dbReference>
<reference evidence="7 8" key="1">
    <citation type="journal article" date="2018" name="Nat. Ecol. Evol.">
        <title>Shark genomes provide insights into elasmobranch evolution and the origin of vertebrates.</title>
        <authorList>
            <person name="Hara Y"/>
            <person name="Yamaguchi K"/>
            <person name="Onimaru K"/>
            <person name="Kadota M"/>
            <person name="Koyanagi M"/>
            <person name="Keeley SD"/>
            <person name="Tatsumi K"/>
            <person name="Tanaka K"/>
            <person name="Motone F"/>
            <person name="Kageyama Y"/>
            <person name="Nozu R"/>
            <person name="Adachi N"/>
            <person name="Nishimura O"/>
            <person name="Nakagawa R"/>
            <person name="Tanegashima C"/>
            <person name="Kiyatake I"/>
            <person name="Matsumoto R"/>
            <person name="Murakumo K"/>
            <person name="Nishida K"/>
            <person name="Terakita A"/>
            <person name="Kuratani S"/>
            <person name="Sato K"/>
            <person name="Hyodo S Kuraku.S."/>
        </authorList>
    </citation>
    <scope>NUCLEOTIDE SEQUENCE [LARGE SCALE GENOMIC DNA]</scope>
</reference>
<evidence type="ECO:0000256" key="5">
    <source>
        <dbReference type="SAM" id="MobiDB-lite"/>
    </source>
</evidence>
<evidence type="ECO:0000256" key="3">
    <source>
        <dbReference type="ARBA" id="ARBA00023242"/>
    </source>
</evidence>
<keyword evidence="2 4" id="KW-0694">RNA-binding</keyword>
<dbReference type="Gene3D" id="3.30.70.330">
    <property type="match status" value="1"/>
</dbReference>
<evidence type="ECO:0000313" key="8">
    <source>
        <dbReference type="Proteomes" id="UP000288216"/>
    </source>
</evidence>
<name>A0A401PE72_SCYTO</name>
<comment type="caution">
    <text evidence="7">The sequence shown here is derived from an EMBL/GenBank/DDBJ whole genome shotgun (WGS) entry which is preliminary data.</text>
</comment>
<dbReference type="GO" id="GO:0003727">
    <property type="term" value="F:single-stranded RNA binding"/>
    <property type="evidence" value="ECO:0007669"/>
    <property type="project" value="TreeGrafter"/>
</dbReference>
<keyword evidence="3" id="KW-0539">Nucleus</keyword>
<dbReference type="SMART" id="SM00360">
    <property type="entry name" value="RRM"/>
    <property type="match status" value="1"/>
</dbReference>
<feature type="region of interest" description="Disordered" evidence="5">
    <location>
        <begin position="87"/>
        <end position="144"/>
    </location>
</feature>
<dbReference type="SUPFAM" id="SSF54928">
    <property type="entry name" value="RNA-binding domain, RBD"/>
    <property type="match status" value="1"/>
</dbReference>
<protein>
    <recommendedName>
        <fullName evidence="6">RRM domain-containing protein</fullName>
    </recommendedName>
</protein>
<evidence type="ECO:0000313" key="7">
    <source>
        <dbReference type="EMBL" id="GCB71408.1"/>
    </source>
</evidence>
<dbReference type="InterPro" id="IPR035979">
    <property type="entry name" value="RBD_domain_sf"/>
</dbReference>
<feature type="compositionally biased region" description="Polar residues" evidence="5">
    <location>
        <begin position="134"/>
        <end position="144"/>
    </location>
</feature>
<feature type="domain" description="RRM" evidence="6">
    <location>
        <begin position="9"/>
        <end position="86"/>
    </location>
</feature>
<dbReference type="PROSITE" id="PS50102">
    <property type="entry name" value="RRM"/>
    <property type="match status" value="1"/>
</dbReference>
<comment type="subcellular location">
    <subcellularLocation>
        <location evidence="1">Nucleus</location>
        <location evidence="1">Nucleoplasm</location>
    </subcellularLocation>
</comment>
<feature type="compositionally biased region" description="Polar residues" evidence="5">
    <location>
        <begin position="94"/>
        <end position="117"/>
    </location>
</feature>
<accession>A0A401PE72</accession>
<dbReference type="EMBL" id="BFAA01000356">
    <property type="protein sequence ID" value="GCB71408.1"/>
    <property type="molecule type" value="Genomic_DNA"/>
</dbReference>
<dbReference type="GO" id="GO:0005654">
    <property type="term" value="C:nucleoplasm"/>
    <property type="evidence" value="ECO:0007669"/>
    <property type="project" value="UniProtKB-SubCell"/>
</dbReference>
<evidence type="ECO:0000256" key="4">
    <source>
        <dbReference type="PROSITE-ProRule" id="PRU00176"/>
    </source>
</evidence>
<dbReference type="Pfam" id="PF00076">
    <property type="entry name" value="RRM_1"/>
    <property type="match status" value="1"/>
</dbReference>
<gene>
    <name evidence="7" type="ORF">scyTo_0001556</name>
</gene>
<dbReference type="InterPro" id="IPR012677">
    <property type="entry name" value="Nucleotide-bd_a/b_plait_sf"/>
</dbReference>
<sequence length="295" mass="33485">MGVSSDADKTLFVGSLDQRVTEELLFELFLQAGPLLAVKIPKDKDGKSKQFAFVHFKHVESVHYGKDLLNGIQLHGKAIKIQFRSGSIHESREGSPQSPNSTASLTPYNSNQFSNNRFGRGMDNMGSPIFATPQPVQRSFSSPDSLQRQVLVNNMWQQHAMGGQQNYSSSMQQSSANNRSTQQQSYRGAPSSQQSTPPNYNTPVQPRPPSPNSRITWQSEKSSSGGHRQQAHSSYRSDDGHFTRDGHFQDHSPDQHYRGSREPEFQHDQSSHHNRSWDYDYRREPARGSRRRNWQ</sequence>
<proteinExistence type="predicted"/>
<dbReference type="STRING" id="75743.A0A401PE72"/>
<feature type="compositionally biased region" description="Low complexity" evidence="5">
    <location>
        <begin position="164"/>
        <end position="180"/>
    </location>
</feature>
<dbReference type="InterPro" id="IPR000504">
    <property type="entry name" value="RRM_dom"/>
</dbReference>
<feature type="compositionally biased region" description="Polar residues" evidence="5">
    <location>
        <begin position="212"/>
        <end position="234"/>
    </location>
</feature>
<evidence type="ECO:0000256" key="1">
    <source>
        <dbReference type="ARBA" id="ARBA00004642"/>
    </source>
</evidence>
<evidence type="ECO:0000259" key="6">
    <source>
        <dbReference type="PROSITE" id="PS50102"/>
    </source>
</evidence>
<dbReference type="PANTHER" id="PTHR13798:SF11">
    <property type="entry name" value="RNA-BINDING PROTEIN 7-RELATED"/>
    <property type="match status" value="1"/>
</dbReference>
<keyword evidence="8" id="KW-1185">Reference proteome</keyword>
<dbReference type="OMA" id="EPEFQHD"/>
<feature type="region of interest" description="Disordered" evidence="5">
    <location>
        <begin position="161"/>
        <end position="295"/>
    </location>
</feature>
<dbReference type="AlphaFoldDB" id="A0A401PE72"/>
<feature type="compositionally biased region" description="Basic and acidic residues" evidence="5">
    <location>
        <begin position="235"/>
        <end position="287"/>
    </location>
</feature>
<dbReference type="InterPro" id="IPR052285">
    <property type="entry name" value="NEXT_complex_subunit"/>
</dbReference>
<dbReference type="PANTHER" id="PTHR13798">
    <property type="entry name" value="RNA BINDING MOTIF RBM PROTEIN -RELATED"/>
    <property type="match status" value="1"/>
</dbReference>
<evidence type="ECO:0000256" key="2">
    <source>
        <dbReference type="ARBA" id="ARBA00022884"/>
    </source>
</evidence>
<organism evidence="7 8">
    <name type="scientific">Scyliorhinus torazame</name>
    <name type="common">Cloudy catshark</name>
    <name type="synonym">Catulus torazame</name>
    <dbReference type="NCBI Taxonomy" id="75743"/>
    <lineage>
        <taxon>Eukaryota</taxon>
        <taxon>Metazoa</taxon>
        <taxon>Chordata</taxon>
        <taxon>Craniata</taxon>
        <taxon>Vertebrata</taxon>
        <taxon>Chondrichthyes</taxon>
        <taxon>Elasmobranchii</taxon>
        <taxon>Galeomorphii</taxon>
        <taxon>Galeoidea</taxon>
        <taxon>Carcharhiniformes</taxon>
        <taxon>Scyliorhinidae</taxon>
        <taxon>Scyliorhinus</taxon>
    </lineage>
</organism>
<dbReference type="OrthoDB" id="407442at2759"/>
<feature type="compositionally biased region" description="Polar residues" evidence="5">
    <location>
        <begin position="181"/>
        <end position="204"/>
    </location>
</feature>